<keyword evidence="7" id="KW-0406">Ion transport</keyword>
<evidence type="ECO:0000256" key="1">
    <source>
        <dbReference type="ARBA" id="ARBA00004202"/>
    </source>
</evidence>
<dbReference type="InterPro" id="IPR027417">
    <property type="entry name" value="P-loop_NTPase"/>
</dbReference>
<dbReference type="GO" id="GO:0016887">
    <property type="term" value="F:ATP hydrolysis activity"/>
    <property type="evidence" value="ECO:0007669"/>
    <property type="project" value="InterPro"/>
</dbReference>
<evidence type="ECO:0000313" key="16">
    <source>
        <dbReference type="Proteomes" id="UP000308037"/>
    </source>
</evidence>
<dbReference type="GO" id="GO:0005524">
    <property type="term" value="F:ATP binding"/>
    <property type="evidence" value="ECO:0007669"/>
    <property type="project" value="UniProtKB-KW"/>
</dbReference>
<dbReference type="PANTHER" id="PTHR43297">
    <property type="entry name" value="OLIGOPEPTIDE TRANSPORT ATP-BINDING PROTEIN APPD"/>
    <property type="match status" value="1"/>
</dbReference>
<evidence type="ECO:0000256" key="2">
    <source>
        <dbReference type="ARBA" id="ARBA00022448"/>
    </source>
</evidence>
<evidence type="ECO:0000256" key="8">
    <source>
        <dbReference type="ARBA" id="ARBA00023136"/>
    </source>
</evidence>
<proteinExistence type="predicted"/>
<dbReference type="InterPro" id="IPR003439">
    <property type="entry name" value="ABC_transporter-like_ATP-bd"/>
</dbReference>
<dbReference type="PANTHER" id="PTHR43297:SF13">
    <property type="entry name" value="NICKEL ABC TRANSPORTER, ATP-BINDING PROTEIN"/>
    <property type="match status" value="1"/>
</dbReference>
<keyword evidence="4" id="KW-0547">Nucleotide-binding</keyword>
<comment type="catalytic activity">
    <reaction evidence="12">
        <text>Ni(2+)(out) + ATP + H2O = Ni(2+)(in) + ADP + phosphate + H(+)</text>
        <dbReference type="Rhea" id="RHEA:15557"/>
        <dbReference type="ChEBI" id="CHEBI:15377"/>
        <dbReference type="ChEBI" id="CHEBI:15378"/>
        <dbReference type="ChEBI" id="CHEBI:30616"/>
        <dbReference type="ChEBI" id="CHEBI:43474"/>
        <dbReference type="ChEBI" id="CHEBI:49786"/>
        <dbReference type="ChEBI" id="CHEBI:456216"/>
        <dbReference type="EC" id="7.2.2.11"/>
    </reaction>
    <physiologicalReaction direction="left-to-right" evidence="12">
        <dbReference type="Rhea" id="RHEA:15558"/>
    </physiologicalReaction>
</comment>
<evidence type="ECO:0000256" key="10">
    <source>
        <dbReference type="ARBA" id="ARBA00039098"/>
    </source>
</evidence>
<name>A0A4U5J8G3_9EURY</name>
<feature type="domain" description="ABC transporter" evidence="14">
    <location>
        <begin position="8"/>
        <end position="296"/>
    </location>
</feature>
<evidence type="ECO:0000256" key="12">
    <source>
        <dbReference type="ARBA" id="ARBA00048610"/>
    </source>
</evidence>
<dbReference type="NCBIfam" id="TIGR01727">
    <property type="entry name" value="oligo_HPY"/>
    <property type="match status" value="1"/>
</dbReference>
<dbReference type="RefSeq" id="WP_137277598.1">
    <property type="nucleotide sequence ID" value="NZ_QKNX01000009.1"/>
</dbReference>
<dbReference type="EMBL" id="QKNX01000009">
    <property type="protein sequence ID" value="TKR24481.1"/>
    <property type="molecule type" value="Genomic_DNA"/>
</dbReference>
<dbReference type="PROSITE" id="PS00211">
    <property type="entry name" value="ABC_TRANSPORTER_1"/>
    <property type="match status" value="1"/>
</dbReference>
<dbReference type="GO" id="GO:0015413">
    <property type="term" value="F:ABC-type nickel transporter activity"/>
    <property type="evidence" value="ECO:0007669"/>
    <property type="project" value="UniProtKB-EC"/>
</dbReference>
<evidence type="ECO:0000256" key="11">
    <source>
        <dbReference type="ARBA" id="ARBA00044143"/>
    </source>
</evidence>
<dbReference type="CDD" id="cd03257">
    <property type="entry name" value="ABC_NikE_OppD_transporters"/>
    <property type="match status" value="1"/>
</dbReference>
<keyword evidence="5 15" id="KW-0067">ATP-binding</keyword>
<evidence type="ECO:0000256" key="6">
    <source>
        <dbReference type="ARBA" id="ARBA00022967"/>
    </source>
</evidence>
<dbReference type="SUPFAM" id="SSF52540">
    <property type="entry name" value="P-loop containing nucleoside triphosphate hydrolases"/>
    <property type="match status" value="1"/>
</dbReference>
<dbReference type="InterPro" id="IPR017871">
    <property type="entry name" value="ABC_transporter-like_CS"/>
</dbReference>
<evidence type="ECO:0000256" key="13">
    <source>
        <dbReference type="SAM" id="MobiDB-lite"/>
    </source>
</evidence>
<dbReference type="SMART" id="SM00382">
    <property type="entry name" value="AAA"/>
    <property type="match status" value="1"/>
</dbReference>
<evidence type="ECO:0000259" key="14">
    <source>
        <dbReference type="PROSITE" id="PS50893"/>
    </source>
</evidence>
<evidence type="ECO:0000256" key="4">
    <source>
        <dbReference type="ARBA" id="ARBA00022741"/>
    </source>
</evidence>
<gene>
    <name evidence="15" type="ORF">DM868_14735</name>
</gene>
<dbReference type="GO" id="GO:0015833">
    <property type="term" value="P:peptide transport"/>
    <property type="evidence" value="ECO:0007669"/>
    <property type="project" value="InterPro"/>
</dbReference>
<keyword evidence="3" id="KW-1003">Cell membrane</keyword>
<dbReference type="Pfam" id="PF08352">
    <property type="entry name" value="oligo_HPY"/>
    <property type="match status" value="1"/>
</dbReference>
<keyword evidence="2" id="KW-0813">Transport</keyword>
<feature type="region of interest" description="Disordered" evidence="13">
    <location>
        <begin position="363"/>
        <end position="397"/>
    </location>
</feature>
<keyword evidence="6" id="KW-1278">Translocase</keyword>
<organism evidence="15 16">
    <name type="scientific">Natronomonas salsuginis</name>
    <dbReference type="NCBI Taxonomy" id="2217661"/>
    <lineage>
        <taxon>Archaea</taxon>
        <taxon>Methanobacteriati</taxon>
        <taxon>Methanobacteriota</taxon>
        <taxon>Stenosarchaea group</taxon>
        <taxon>Halobacteria</taxon>
        <taxon>Halobacteriales</taxon>
        <taxon>Natronomonadaceae</taxon>
        <taxon>Natronomonas</taxon>
    </lineage>
</organism>
<feature type="compositionally biased region" description="Basic and acidic residues" evidence="13">
    <location>
        <begin position="379"/>
        <end position="388"/>
    </location>
</feature>
<dbReference type="Proteomes" id="UP000308037">
    <property type="component" value="Unassembled WGS sequence"/>
</dbReference>
<dbReference type="PROSITE" id="PS50893">
    <property type="entry name" value="ABC_TRANSPORTER_2"/>
    <property type="match status" value="1"/>
</dbReference>
<dbReference type="AlphaFoldDB" id="A0A4U5J8G3"/>
<dbReference type="InterPro" id="IPR050388">
    <property type="entry name" value="ABC_Ni/Peptide_Import"/>
</dbReference>
<evidence type="ECO:0000313" key="15">
    <source>
        <dbReference type="EMBL" id="TKR24481.1"/>
    </source>
</evidence>
<dbReference type="GO" id="GO:0005886">
    <property type="term" value="C:plasma membrane"/>
    <property type="evidence" value="ECO:0007669"/>
    <property type="project" value="UniProtKB-SubCell"/>
</dbReference>
<evidence type="ECO:0000256" key="5">
    <source>
        <dbReference type="ARBA" id="ARBA00022840"/>
    </source>
</evidence>
<sequence>MNDAHPLLRVRDLSTKFFTKEGTINAADKISFDVNEGEILSIVGESGSGKSVTGRSLLGLIESPGKIVNGEIWYRSPSLREELDGDMVDGEYINLLSVSSSIRSSLLGKDFSMIFQDPEESFNQSLTVGRQIAEAVEVNKRAENGETYSNIDLLKDIVTPGAQYISEESYDRAVELLKLVDIPDYTERADEYPHQFSGGMLQRAMIAQAIACDPEFLVADEPTTGLDVTIQAGVINLLKNLQNELDLTVLLITHNLGVVSRLGDRTAVMYAGELFEVGPTDKVLNSPENPYTEGLLNSLPDLTDSNKYIEPISGNVPSLLDSEMGLGCSFADRCPAATDECTGSPPPTRAVNGDSGHRVTCLHAGDGDTEVPISIETNPTREEPRQDTNSKNIANND</sequence>
<dbReference type="Gene3D" id="3.40.50.300">
    <property type="entry name" value="P-loop containing nucleotide triphosphate hydrolases"/>
    <property type="match status" value="1"/>
</dbReference>
<keyword evidence="16" id="KW-1185">Reference proteome</keyword>
<comment type="subunit">
    <text evidence="9">The complex is composed of two ATP-binding proteins (NikD and NikE), two transmembrane proteins (NikB and NikC) and a solute-binding protein (NikA).</text>
</comment>
<comment type="caution">
    <text evidence="15">The sequence shown here is derived from an EMBL/GenBank/DDBJ whole genome shotgun (WGS) entry which is preliminary data.</text>
</comment>
<comment type="subcellular location">
    <subcellularLocation>
        <location evidence="1">Cell membrane</location>
        <topology evidence="1">Peripheral membrane protein</topology>
    </subcellularLocation>
</comment>
<dbReference type="OrthoDB" id="18209at2157"/>
<evidence type="ECO:0000256" key="3">
    <source>
        <dbReference type="ARBA" id="ARBA00022475"/>
    </source>
</evidence>
<keyword evidence="8" id="KW-0472">Membrane</keyword>
<dbReference type="InterPro" id="IPR013563">
    <property type="entry name" value="Oligopep_ABC_C"/>
</dbReference>
<protein>
    <recommendedName>
        <fullName evidence="11">Nickel import system ATP-binding protein NikD</fullName>
        <ecNumber evidence="10">7.2.2.11</ecNumber>
    </recommendedName>
</protein>
<dbReference type="EC" id="7.2.2.11" evidence="10"/>
<evidence type="ECO:0000256" key="7">
    <source>
        <dbReference type="ARBA" id="ARBA00023065"/>
    </source>
</evidence>
<dbReference type="InterPro" id="IPR003593">
    <property type="entry name" value="AAA+_ATPase"/>
</dbReference>
<reference evidence="15 16" key="1">
    <citation type="submission" date="2019-04" db="EMBL/GenBank/DDBJ databases">
        <title>Natronomonas sp. F20-122 a newhaloarchaeon isolated from a saline saltern of Isla Bacuta, Huelva, Spain.</title>
        <authorList>
            <person name="Duran-Viseras A."/>
            <person name="Sanchez-Porro C."/>
            <person name="Ventosa A."/>
        </authorList>
    </citation>
    <scope>NUCLEOTIDE SEQUENCE [LARGE SCALE GENOMIC DNA]</scope>
    <source>
        <strain evidence="15 16">F20-122</strain>
    </source>
</reference>
<evidence type="ECO:0000256" key="9">
    <source>
        <dbReference type="ARBA" id="ARBA00038669"/>
    </source>
</evidence>
<dbReference type="Pfam" id="PF00005">
    <property type="entry name" value="ABC_tran"/>
    <property type="match status" value="1"/>
</dbReference>
<accession>A0A4U5J8G3</accession>